<keyword evidence="2" id="KW-0597">Phosphoprotein</keyword>
<feature type="compositionally biased region" description="Basic and acidic residues" evidence="7">
    <location>
        <begin position="298"/>
        <end position="309"/>
    </location>
</feature>
<feature type="domain" description="PAS" evidence="8">
    <location>
        <begin position="135"/>
        <end position="170"/>
    </location>
</feature>
<keyword evidence="4" id="KW-0090">Biological rhythms</keyword>
<dbReference type="GO" id="GO:0005737">
    <property type="term" value="C:cytoplasm"/>
    <property type="evidence" value="ECO:0007669"/>
    <property type="project" value="TreeGrafter"/>
</dbReference>
<evidence type="ECO:0000313" key="9">
    <source>
        <dbReference type="EMBL" id="AGB87394.1"/>
    </source>
</evidence>
<accession>L7QS57</accession>
<feature type="compositionally biased region" description="Polar residues" evidence="7">
    <location>
        <begin position="324"/>
        <end position="333"/>
    </location>
</feature>
<dbReference type="GO" id="GO:0005634">
    <property type="term" value="C:nucleus"/>
    <property type="evidence" value="ECO:0007669"/>
    <property type="project" value="UniProtKB-SubCell"/>
</dbReference>
<dbReference type="InterPro" id="IPR000014">
    <property type="entry name" value="PAS"/>
</dbReference>
<reference evidence="9" key="1">
    <citation type="journal article" date="2012" name="Syst. Entomol.">
        <title>A molecular phylogeny for the pyraloid moths (Lepidoptera: Pyraloidea) and its implications for higher-level classification.</title>
        <authorList>
            <person name="Regier J.C."/>
            <person name="Mitter C."/>
            <person name="Solis M.A."/>
            <person name="Hayden J.E."/>
            <person name="Landry B."/>
            <person name="Nuss M."/>
            <person name="Simonsen T.J."/>
            <person name="Yen S.-H."/>
            <person name="Zwick A."/>
            <person name="Cummings M.P."/>
        </authorList>
    </citation>
    <scope>NUCLEOTIDE SEQUENCE</scope>
</reference>
<feature type="non-terminal residue" evidence="9">
    <location>
        <position position="333"/>
    </location>
</feature>
<evidence type="ECO:0000256" key="1">
    <source>
        <dbReference type="ARBA" id="ARBA00004123"/>
    </source>
</evidence>
<dbReference type="SMART" id="SM00091">
    <property type="entry name" value="PAS"/>
    <property type="match status" value="1"/>
</dbReference>
<dbReference type="FunFam" id="3.30.450.20:FF:000066">
    <property type="entry name" value="Period circadian protein"/>
    <property type="match status" value="1"/>
</dbReference>
<evidence type="ECO:0000256" key="7">
    <source>
        <dbReference type="SAM" id="MobiDB-lite"/>
    </source>
</evidence>
<feature type="non-terminal residue" evidence="9">
    <location>
        <position position="1"/>
    </location>
</feature>
<evidence type="ECO:0000259" key="8">
    <source>
        <dbReference type="PROSITE" id="PS50112"/>
    </source>
</evidence>
<evidence type="ECO:0000256" key="4">
    <source>
        <dbReference type="ARBA" id="ARBA00023108"/>
    </source>
</evidence>
<sequence length="333" mass="38083">LGRSFIDFIHPKDRAIFASQITSGVASTFINNIKLQEAEKRTSLYCRIRRYRGLKTSATGSAGYGVREREVCYAPFQLHFSFRDAVEFEDSSTYLVIRATPVISSYTDGKIKTTTFTTRHTASGIITHAEPVAHLGYLPQDIIGRSIFEFYHPEDLPYLKDVYETLTKSEKSFRSNPYRFCAQNGDYLLIESEWSTFINPWSRNLEFVICCHYILQGPFNTDVFQINKSKMTKPFSDDVIKQSKMIQDDITKILSEFLLKKPDAGKLNVSKRCKDLASFMERLVSDCAKSEEELRLEVPDKTSLSDRDSVMLGEISPHHDYYDSKSSTETPPS</sequence>
<dbReference type="InterPro" id="IPR035965">
    <property type="entry name" value="PAS-like_dom_sf"/>
</dbReference>
<dbReference type="PANTHER" id="PTHR11269">
    <property type="entry name" value="PERIOD CIRCADIAN PROTEIN"/>
    <property type="match status" value="1"/>
</dbReference>
<organism evidence="9">
    <name type="scientific">Sericostoma sp. Seic</name>
    <dbReference type="NCBI Taxonomy" id="1181381"/>
    <lineage>
        <taxon>Eukaryota</taxon>
        <taxon>Metazoa</taxon>
        <taxon>Ecdysozoa</taxon>
        <taxon>Arthropoda</taxon>
        <taxon>Hexapoda</taxon>
        <taxon>Insecta</taxon>
        <taxon>Pterygota</taxon>
        <taxon>Neoptera</taxon>
        <taxon>Endopterygota</taxon>
        <taxon>Trichoptera</taxon>
        <taxon>Integripalpia</taxon>
        <taxon>Brevitentoria</taxon>
        <taxon>Sericostomatoidea</taxon>
        <taxon>Sericostomatidae</taxon>
        <taxon>Sericostoma</taxon>
    </lineage>
</organism>
<dbReference type="Pfam" id="PF14598">
    <property type="entry name" value="PAS_11"/>
    <property type="match status" value="1"/>
</dbReference>
<evidence type="ECO:0000256" key="5">
    <source>
        <dbReference type="ARBA" id="ARBA00023242"/>
    </source>
</evidence>
<dbReference type="PROSITE" id="PS50112">
    <property type="entry name" value="PAS"/>
    <property type="match status" value="1"/>
</dbReference>
<comment type="subcellular location">
    <subcellularLocation>
        <location evidence="1">Nucleus</location>
    </subcellularLocation>
</comment>
<dbReference type="EMBL" id="JQ785584">
    <property type="protein sequence ID" value="AGB87394.1"/>
    <property type="molecule type" value="mRNA"/>
</dbReference>
<dbReference type="CDD" id="cd00130">
    <property type="entry name" value="PAS"/>
    <property type="match status" value="1"/>
</dbReference>
<dbReference type="GO" id="GO:0032922">
    <property type="term" value="P:circadian regulation of gene expression"/>
    <property type="evidence" value="ECO:0007669"/>
    <property type="project" value="TreeGrafter"/>
</dbReference>
<reference evidence="9" key="2">
    <citation type="submission" date="2012-03" db="EMBL/GenBank/DDBJ databases">
        <title>Assembling the Tree of Life Lepidoptera.</title>
        <authorList>
            <consortium name="LepTree.net"/>
            <person name="Regier J.C."/>
        </authorList>
    </citation>
    <scope>NUCLEOTIDE SEQUENCE</scope>
</reference>
<dbReference type="AlphaFoldDB" id="L7QS57"/>
<keyword evidence="5" id="KW-0539">Nucleus</keyword>
<dbReference type="GO" id="GO:0001222">
    <property type="term" value="F:transcription corepressor binding"/>
    <property type="evidence" value="ECO:0007669"/>
    <property type="project" value="TreeGrafter"/>
</dbReference>
<proteinExistence type="evidence at transcript level"/>
<dbReference type="Gene3D" id="1.20.5.770">
    <property type="entry name" value="Single helix bin"/>
    <property type="match status" value="1"/>
</dbReference>
<feature type="region of interest" description="Disordered" evidence="7">
    <location>
        <begin position="298"/>
        <end position="333"/>
    </location>
</feature>
<protein>
    <recommendedName>
        <fullName evidence="6">Period circadian protein</fullName>
    </recommendedName>
</protein>
<keyword evidence="3" id="KW-0677">Repeat</keyword>
<dbReference type="GO" id="GO:0043153">
    <property type="term" value="P:entrainment of circadian clock by photoperiod"/>
    <property type="evidence" value="ECO:0007669"/>
    <property type="project" value="TreeGrafter"/>
</dbReference>
<dbReference type="Gene3D" id="3.30.450.20">
    <property type="entry name" value="PAS domain"/>
    <property type="match status" value="2"/>
</dbReference>
<dbReference type="GO" id="GO:0000122">
    <property type="term" value="P:negative regulation of transcription by RNA polymerase II"/>
    <property type="evidence" value="ECO:0007669"/>
    <property type="project" value="TreeGrafter"/>
</dbReference>
<evidence type="ECO:0000256" key="6">
    <source>
        <dbReference type="ARBA" id="ARBA00040849"/>
    </source>
</evidence>
<dbReference type="SUPFAM" id="SSF55785">
    <property type="entry name" value="PYP-like sensor domain (PAS domain)"/>
    <property type="match status" value="1"/>
</dbReference>
<evidence type="ECO:0000256" key="3">
    <source>
        <dbReference type="ARBA" id="ARBA00022737"/>
    </source>
</evidence>
<name>L7QS57_9NEOP</name>
<dbReference type="GO" id="GO:0000976">
    <property type="term" value="F:transcription cis-regulatory region binding"/>
    <property type="evidence" value="ECO:0007669"/>
    <property type="project" value="TreeGrafter"/>
</dbReference>
<dbReference type="PANTHER" id="PTHR11269:SF16">
    <property type="entry name" value="PERIOD CIRCADIAN PROTEIN"/>
    <property type="match status" value="1"/>
</dbReference>
<dbReference type="InterPro" id="IPR050760">
    <property type="entry name" value="Period_circadian_regulator"/>
</dbReference>
<evidence type="ECO:0000256" key="2">
    <source>
        <dbReference type="ARBA" id="ARBA00022553"/>
    </source>
</evidence>